<sequence length="145" mass="16849">MAEAWTSPISPADPMFYLYQRLRSAKFCCKSLNRSSFSNIQNRTKEAFQHLEEIQRRVLTTQNQAVFEEENAARLLWIRLAAAEESFFHQKSRVRWLKEGDSNTGYFHKAVTANLARNVIHYLRNEEDVKVSDSSLLKSMVSGFI</sequence>
<organism evidence="1 2">
    <name type="scientific">Microthlaspi erraticum</name>
    <dbReference type="NCBI Taxonomy" id="1685480"/>
    <lineage>
        <taxon>Eukaryota</taxon>
        <taxon>Viridiplantae</taxon>
        <taxon>Streptophyta</taxon>
        <taxon>Embryophyta</taxon>
        <taxon>Tracheophyta</taxon>
        <taxon>Spermatophyta</taxon>
        <taxon>Magnoliopsida</taxon>
        <taxon>eudicotyledons</taxon>
        <taxon>Gunneridae</taxon>
        <taxon>Pentapetalae</taxon>
        <taxon>rosids</taxon>
        <taxon>malvids</taxon>
        <taxon>Brassicales</taxon>
        <taxon>Brassicaceae</taxon>
        <taxon>Coluteocarpeae</taxon>
        <taxon>Microthlaspi</taxon>
    </lineage>
</organism>
<dbReference type="AlphaFoldDB" id="A0A6D2IF10"/>
<comment type="caution">
    <text evidence="1">The sequence shown here is derived from an EMBL/GenBank/DDBJ whole genome shotgun (WGS) entry which is preliminary data.</text>
</comment>
<dbReference type="EMBL" id="CACVBM020001073">
    <property type="protein sequence ID" value="CAA7028738.1"/>
    <property type="molecule type" value="Genomic_DNA"/>
</dbReference>
<reference evidence="1" key="1">
    <citation type="submission" date="2020-01" db="EMBL/GenBank/DDBJ databases">
        <authorList>
            <person name="Mishra B."/>
        </authorList>
    </citation>
    <scope>NUCLEOTIDE SEQUENCE [LARGE SCALE GENOMIC DNA]</scope>
</reference>
<proteinExistence type="predicted"/>
<accession>A0A6D2IF10</accession>
<keyword evidence="2" id="KW-1185">Reference proteome</keyword>
<gene>
    <name evidence="1" type="ORF">MERR_LOCUS15973</name>
</gene>
<dbReference type="Proteomes" id="UP000467841">
    <property type="component" value="Unassembled WGS sequence"/>
</dbReference>
<evidence type="ECO:0000313" key="1">
    <source>
        <dbReference type="EMBL" id="CAA7028738.1"/>
    </source>
</evidence>
<dbReference type="OrthoDB" id="1751766at2759"/>
<name>A0A6D2IF10_9BRAS</name>
<evidence type="ECO:0000313" key="2">
    <source>
        <dbReference type="Proteomes" id="UP000467841"/>
    </source>
</evidence>
<protein>
    <submittedName>
        <fullName evidence="1">Uncharacterized protein</fullName>
    </submittedName>
</protein>